<evidence type="ECO:0000313" key="1">
    <source>
        <dbReference type="EnsemblMetazoa" id="PPA46002.1"/>
    </source>
</evidence>
<accession>A0A2A6D1S0</accession>
<organism evidence="1 2">
    <name type="scientific">Pristionchus pacificus</name>
    <name type="common">Parasitic nematode worm</name>
    <dbReference type="NCBI Taxonomy" id="54126"/>
    <lineage>
        <taxon>Eukaryota</taxon>
        <taxon>Metazoa</taxon>
        <taxon>Ecdysozoa</taxon>
        <taxon>Nematoda</taxon>
        <taxon>Chromadorea</taxon>
        <taxon>Rhabditida</taxon>
        <taxon>Rhabditina</taxon>
        <taxon>Diplogasteromorpha</taxon>
        <taxon>Diplogasteroidea</taxon>
        <taxon>Neodiplogasteridae</taxon>
        <taxon>Pristionchus</taxon>
    </lineage>
</organism>
<name>A0A2A6D1S0_PRIPA</name>
<reference evidence="1" key="2">
    <citation type="submission" date="2022-06" db="UniProtKB">
        <authorList>
            <consortium name="EnsemblMetazoa"/>
        </authorList>
    </citation>
    <scope>IDENTIFICATION</scope>
    <source>
        <strain evidence="1">PS312</strain>
    </source>
</reference>
<keyword evidence="2" id="KW-1185">Reference proteome</keyword>
<proteinExistence type="predicted"/>
<dbReference type="Proteomes" id="UP000005239">
    <property type="component" value="Unassembled WGS sequence"/>
</dbReference>
<protein>
    <submittedName>
        <fullName evidence="1">Uncharacterized protein</fullName>
    </submittedName>
</protein>
<dbReference type="EnsemblMetazoa" id="PPA46002.1">
    <property type="protein sequence ID" value="PPA46002.1"/>
    <property type="gene ID" value="WBGene00284371"/>
</dbReference>
<accession>A0A8R1Z1U2</accession>
<sequence length="169" mass="19177">MAAATLPSETPQTAAEREENPLLREFVINDFSTIRDENLSSSPSKASSFIPSRLLNVENAVGPPLRRQRTKLCKLTKRGKTCSRFVDAVRIPKLPAFPQIYELNPLQASRPVPVTRSNLQFTRPKKHAIIVEPAKLDEIYRRVDVEEEQSEIVDYQESYALTAPQRDMV</sequence>
<reference evidence="2" key="1">
    <citation type="journal article" date="2008" name="Nat. Genet.">
        <title>The Pristionchus pacificus genome provides a unique perspective on nematode lifestyle and parasitism.</title>
        <authorList>
            <person name="Dieterich C."/>
            <person name="Clifton S.W."/>
            <person name="Schuster L.N."/>
            <person name="Chinwalla A."/>
            <person name="Delehaunty K."/>
            <person name="Dinkelacker I."/>
            <person name="Fulton L."/>
            <person name="Fulton R."/>
            <person name="Godfrey J."/>
            <person name="Minx P."/>
            <person name="Mitreva M."/>
            <person name="Roeseler W."/>
            <person name="Tian H."/>
            <person name="Witte H."/>
            <person name="Yang S.P."/>
            <person name="Wilson R.K."/>
            <person name="Sommer R.J."/>
        </authorList>
    </citation>
    <scope>NUCLEOTIDE SEQUENCE [LARGE SCALE GENOMIC DNA]</scope>
    <source>
        <strain evidence="2">PS312</strain>
    </source>
</reference>
<evidence type="ECO:0000313" key="2">
    <source>
        <dbReference type="Proteomes" id="UP000005239"/>
    </source>
</evidence>
<gene>
    <name evidence="1" type="primary">WBGene00284371</name>
</gene>
<dbReference type="AlphaFoldDB" id="A0A2A6D1S0"/>